<dbReference type="GO" id="GO:0003983">
    <property type="term" value="F:UTP:glucose-1-phosphate uridylyltransferase activity"/>
    <property type="evidence" value="ECO:0007669"/>
    <property type="project" value="UniProtKB-EC"/>
</dbReference>
<proteinExistence type="inferred from homology"/>
<keyword evidence="4" id="KW-0548">Nucleotidyltransferase</keyword>
<comment type="similarity">
    <text evidence="1">Belongs to the UDPGP type 2 family.</text>
</comment>
<name>A0A1N5T3T2_9ARCH</name>
<dbReference type="GO" id="GO:0006011">
    <property type="term" value="P:UDP-alpha-D-glucose metabolic process"/>
    <property type="evidence" value="ECO:0007669"/>
    <property type="project" value="InterPro"/>
</dbReference>
<dbReference type="PANTHER" id="PTHR43197">
    <property type="entry name" value="UTP--GLUCOSE-1-PHOSPHATE URIDYLYLTRANSFERASE"/>
    <property type="match status" value="1"/>
</dbReference>
<evidence type="ECO:0000259" key="6">
    <source>
        <dbReference type="Pfam" id="PF00483"/>
    </source>
</evidence>
<dbReference type="PANTHER" id="PTHR43197:SF1">
    <property type="entry name" value="UTP--GLUCOSE-1-PHOSPHATE URIDYLYLTRANSFERASE"/>
    <property type="match status" value="1"/>
</dbReference>
<reference evidence="8" key="3">
    <citation type="submission" date="2016-06" db="EMBL/GenBank/DDBJ databases">
        <authorList>
            <person name="Olsen C.W."/>
            <person name="Carey S."/>
            <person name="Hinshaw L."/>
            <person name="Karasin A.I."/>
        </authorList>
    </citation>
    <scope>NUCLEOTIDE SEQUENCE [LARGE SCALE GENOMIC DNA]</scope>
    <source>
        <strain evidence="8">PM4</strain>
    </source>
</reference>
<dbReference type="InterPro" id="IPR005771">
    <property type="entry name" value="GalU_uridylyltTrfase_bac/arc"/>
</dbReference>
<dbReference type="OrthoDB" id="15372at2157"/>
<evidence type="ECO:0000313" key="9">
    <source>
        <dbReference type="Proteomes" id="UP000187822"/>
    </source>
</evidence>
<dbReference type="Proteomes" id="UP000187822">
    <property type="component" value="Chromosome I"/>
</dbReference>
<dbReference type="KEGG" id="cdiv:CPM_0424"/>
<dbReference type="EMBL" id="LT671858">
    <property type="protein sequence ID" value="SIM42974.1"/>
    <property type="molecule type" value="Genomic_DNA"/>
</dbReference>
<sequence length="241" mass="27543">MVTGIITAAGLGTRSGLDGKFRKELLPIYDKIDNRLVLRPVIDVVYRRLREYGCEKIIIVLDPADRMSRLYVESNFENFEIVFQEEKRGFGNAVYIASQAAGSSDFVLNAGDGVISTSSYYEKICKSKSTNLNVFRVDHPEKYGNAVLDEVNKTVVEVVEKPQHPKSNFAIAALYFFKNDFVHFLDQHTIELTDSINNYIKAGNRVSYNIIDRSEWISIGRKEEYFKVLERSFINNNTEKS</sequence>
<dbReference type="InterPro" id="IPR005835">
    <property type="entry name" value="NTP_transferase_dom"/>
</dbReference>
<comment type="catalytic activity">
    <reaction evidence="5">
        <text>alpha-D-glucose 1-phosphate + UTP + H(+) = UDP-alpha-D-glucose + diphosphate</text>
        <dbReference type="Rhea" id="RHEA:19889"/>
        <dbReference type="ChEBI" id="CHEBI:15378"/>
        <dbReference type="ChEBI" id="CHEBI:33019"/>
        <dbReference type="ChEBI" id="CHEBI:46398"/>
        <dbReference type="ChEBI" id="CHEBI:58601"/>
        <dbReference type="ChEBI" id="CHEBI:58885"/>
        <dbReference type="EC" id="2.7.7.9"/>
    </reaction>
</comment>
<dbReference type="InterPro" id="IPR029044">
    <property type="entry name" value="Nucleotide-diphossugar_trans"/>
</dbReference>
<dbReference type="Proteomes" id="UP000195607">
    <property type="component" value="Chromosome I"/>
</dbReference>
<dbReference type="AlphaFoldDB" id="A0A1N5T3T2"/>
<evidence type="ECO:0000256" key="2">
    <source>
        <dbReference type="ARBA" id="ARBA00012415"/>
    </source>
</evidence>
<reference evidence="9" key="2">
    <citation type="submission" date="2016-06" db="EMBL/GenBank/DDBJ databases">
        <authorList>
            <person name="Toshchakov V.S."/>
        </authorList>
    </citation>
    <scope>NUCLEOTIDE SEQUENCE [LARGE SCALE GENOMIC DNA]</scope>
    <source>
        <strain>PM4 (JCM 30641</strain>
        <strain evidence="9">\VKM B-2940)</strain>
    </source>
</reference>
<accession>A0A1N5T3T2</accession>
<dbReference type="RefSeq" id="WP_021789082.1">
    <property type="nucleotide sequence ID" value="NZ_LT671858.1"/>
</dbReference>
<dbReference type="EC" id="2.7.7.9" evidence="2"/>
<evidence type="ECO:0000256" key="4">
    <source>
        <dbReference type="ARBA" id="ARBA00022695"/>
    </source>
</evidence>
<protein>
    <recommendedName>
        <fullName evidence="2">UTP--glucose-1-phosphate uridylyltransferase</fullName>
        <ecNumber evidence="2">2.7.7.9</ecNumber>
    </recommendedName>
</protein>
<evidence type="ECO:0000313" key="7">
    <source>
        <dbReference type="EMBL" id="SIM42974.1"/>
    </source>
</evidence>
<evidence type="ECO:0000256" key="3">
    <source>
        <dbReference type="ARBA" id="ARBA00022679"/>
    </source>
</evidence>
<dbReference type="Pfam" id="PF00483">
    <property type="entry name" value="NTP_transferase"/>
    <property type="match status" value="1"/>
</dbReference>
<evidence type="ECO:0000256" key="1">
    <source>
        <dbReference type="ARBA" id="ARBA00006890"/>
    </source>
</evidence>
<evidence type="ECO:0000256" key="5">
    <source>
        <dbReference type="ARBA" id="ARBA00048128"/>
    </source>
</evidence>
<dbReference type="STRING" id="1673428.CPM_0424"/>
<gene>
    <name evidence="8" type="ORF">CPM_0424</name>
    <name evidence="7" type="ORF">CSP5_0452</name>
</gene>
<dbReference type="SUPFAM" id="SSF53448">
    <property type="entry name" value="Nucleotide-diphospho-sugar transferases"/>
    <property type="match status" value="1"/>
</dbReference>
<dbReference type="GeneID" id="41587754"/>
<evidence type="ECO:0000313" key="10">
    <source>
        <dbReference type="Proteomes" id="UP000195607"/>
    </source>
</evidence>
<dbReference type="Gene3D" id="3.90.550.10">
    <property type="entry name" value="Spore Coat Polysaccharide Biosynthesis Protein SpsA, Chain A"/>
    <property type="match status" value="1"/>
</dbReference>
<reference evidence="7 10" key="1">
    <citation type="submission" date="2016-04" db="EMBL/GenBank/DDBJ databases">
        <authorList>
            <person name="Evans L.H."/>
            <person name="Alamgir A."/>
            <person name="Owens N."/>
            <person name="Weber N.D."/>
            <person name="Virtaneva K."/>
            <person name="Barbian K."/>
            <person name="Babar A."/>
            <person name="Rosenke K."/>
        </authorList>
    </citation>
    <scope>NUCLEOTIDE SEQUENCE [LARGE SCALE GENOMIC DNA]</scope>
    <source>
        <strain evidence="7">S5</strain>
        <strain evidence="10">S5(T) (JCM 30642 \VKM B-2941)</strain>
    </source>
</reference>
<keyword evidence="9" id="KW-1185">Reference proteome</keyword>
<keyword evidence="3 7" id="KW-0808">Transferase</keyword>
<evidence type="ECO:0000313" key="8">
    <source>
        <dbReference type="EMBL" id="SJK84308.1"/>
    </source>
</evidence>
<organism evidence="7 10">
    <name type="scientific">Cuniculiplasma divulgatum</name>
    <dbReference type="NCBI Taxonomy" id="1673428"/>
    <lineage>
        <taxon>Archaea</taxon>
        <taxon>Methanobacteriati</taxon>
        <taxon>Thermoplasmatota</taxon>
        <taxon>Thermoplasmata</taxon>
        <taxon>Thermoplasmatales</taxon>
        <taxon>Cuniculiplasmataceae</taxon>
        <taxon>Cuniculiplasma</taxon>
    </lineage>
</organism>
<feature type="domain" description="Nucleotidyl transferase" evidence="6">
    <location>
        <begin position="4"/>
        <end position="229"/>
    </location>
</feature>
<dbReference type="EMBL" id="LT719092">
    <property type="protein sequence ID" value="SJK84308.1"/>
    <property type="molecule type" value="Genomic_DNA"/>
</dbReference>